<dbReference type="EC" id="5.2.1.8" evidence="3 9"/>
<feature type="domain" description="Trigger factor ribosome-binding bacterial" evidence="10">
    <location>
        <begin position="1"/>
        <end position="141"/>
    </location>
</feature>
<keyword evidence="5 9" id="KW-0697">Rotamase</keyword>
<evidence type="ECO:0000313" key="12">
    <source>
        <dbReference type="EMBL" id="KUL28119.1"/>
    </source>
</evidence>
<dbReference type="InterPro" id="IPR037041">
    <property type="entry name" value="Trigger_fac_C_sf"/>
</dbReference>
<evidence type="ECO:0000256" key="4">
    <source>
        <dbReference type="ARBA" id="ARBA00016902"/>
    </source>
</evidence>
<dbReference type="GO" id="GO:0005737">
    <property type="term" value="C:cytoplasm"/>
    <property type="evidence" value="ECO:0007669"/>
    <property type="project" value="UniProtKB-SubCell"/>
</dbReference>
<feature type="domain" description="Trigger factor C-terminal" evidence="11">
    <location>
        <begin position="259"/>
        <end position="409"/>
    </location>
</feature>
<evidence type="ECO:0000256" key="5">
    <source>
        <dbReference type="ARBA" id="ARBA00023110"/>
    </source>
</evidence>
<evidence type="ECO:0000256" key="9">
    <source>
        <dbReference type="HAMAP-Rule" id="MF_00303"/>
    </source>
</evidence>
<dbReference type="EMBL" id="LMBR01000138">
    <property type="protein sequence ID" value="KUL28119.1"/>
    <property type="molecule type" value="Genomic_DNA"/>
</dbReference>
<dbReference type="Proteomes" id="UP000053937">
    <property type="component" value="Unassembled WGS sequence"/>
</dbReference>
<evidence type="ECO:0000256" key="2">
    <source>
        <dbReference type="ARBA" id="ARBA00005464"/>
    </source>
</evidence>
<comment type="similarity">
    <text evidence="2 9">Belongs to the FKBP-type PPIase family. Tig subfamily.</text>
</comment>
<comment type="function">
    <text evidence="9">Involved in protein export. Acts as a chaperone by maintaining the newly synthesized protein in an open conformation. Functions as a peptidyl-prolyl cis-trans isomerase.</text>
</comment>
<comment type="subcellular location">
    <subcellularLocation>
        <location evidence="9">Cytoplasm</location>
    </subcellularLocation>
    <text evidence="9">About half TF is bound to the ribosome near the polypeptide exit tunnel while the other half is free in the cytoplasm.</text>
</comment>
<dbReference type="GO" id="GO:0003755">
    <property type="term" value="F:peptidyl-prolyl cis-trans isomerase activity"/>
    <property type="evidence" value="ECO:0007669"/>
    <property type="project" value="UniProtKB-UniRule"/>
</dbReference>
<dbReference type="InterPro" id="IPR046357">
    <property type="entry name" value="PPIase_dom_sf"/>
</dbReference>
<gene>
    <name evidence="9" type="primary">tig</name>
    <name evidence="12" type="ORF">ASB62_05865</name>
</gene>
<dbReference type="Gene3D" id="3.30.70.1050">
    <property type="entry name" value="Trigger factor ribosome-binding domain"/>
    <property type="match status" value="1"/>
</dbReference>
<dbReference type="Pfam" id="PF05698">
    <property type="entry name" value="Trigger_C"/>
    <property type="match status" value="1"/>
</dbReference>
<evidence type="ECO:0000256" key="3">
    <source>
        <dbReference type="ARBA" id="ARBA00013194"/>
    </source>
</evidence>
<proteinExistence type="inferred from homology"/>
<dbReference type="InterPro" id="IPR008880">
    <property type="entry name" value="Trigger_fac_C"/>
</dbReference>
<keyword evidence="7 9" id="KW-0413">Isomerase</keyword>
<keyword evidence="9" id="KW-0132">Cell division</keyword>
<dbReference type="RefSeq" id="WP_059139034.1">
    <property type="nucleotide sequence ID" value="NZ_LMBR01000138.1"/>
</dbReference>
<evidence type="ECO:0000259" key="10">
    <source>
        <dbReference type="Pfam" id="PF05697"/>
    </source>
</evidence>
<dbReference type="NCBIfam" id="TIGR00115">
    <property type="entry name" value="tig"/>
    <property type="match status" value="1"/>
</dbReference>
<dbReference type="InterPro" id="IPR036611">
    <property type="entry name" value="Trigger_fac_ribosome-bd_sf"/>
</dbReference>
<evidence type="ECO:0000256" key="1">
    <source>
        <dbReference type="ARBA" id="ARBA00000971"/>
    </source>
</evidence>
<name>A0A117MP64_CHLLI</name>
<dbReference type="SUPFAM" id="SSF109998">
    <property type="entry name" value="Triger factor/SurA peptide-binding domain-like"/>
    <property type="match status" value="1"/>
</dbReference>
<comment type="domain">
    <text evidence="9">Consists of 3 domains; the N-terminus binds the ribosome, the middle domain has PPIase activity, while the C-terminus has intrinsic chaperone activity on its own.</text>
</comment>
<evidence type="ECO:0000256" key="8">
    <source>
        <dbReference type="ARBA" id="ARBA00029986"/>
    </source>
</evidence>
<evidence type="ECO:0000313" key="13">
    <source>
        <dbReference type="Proteomes" id="UP000053937"/>
    </source>
</evidence>
<sequence length="427" mass="47965">MQKNITKISDTEQELEIILSAEEFGTEYNQELEEAKRTVQIKGFRKGHVPAGMIKKFVGPAIEASIAEKMASKHFSAIADEENIKPASRAAIESFSFDDNQLSIKLSYEIHPEFELKSFEGYTFTQPRYTITDEDVRKEINLILKGHGTLISIDDAASATDTVIGDVIRLNAEGEAEEGSAMENHHFNLEYLPEENPFRSALTGKKAGEIADVTTEPKEEETPAQLYRITVKEVKRLELPELSDELVKEISGQRFENAADFTSDVRLQLEQHFTMKSEDELLESISAKLIEENPVSAPKTMIASFANMLVENAKRQMGGNFPKGFDAGQFAQAMAPNAEKHARWLLISQKIAEINNLSVTDDDIRAFAEKEAEKNPTLSVEQTISTYMSTEFRDYITDSILKDKVYDIIRSQVTITEEPTPIPARQD</sequence>
<dbReference type="SUPFAM" id="SSF54534">
    <property type="entry name" value="FKBP-like"/>
    <property type="match status" value="1"/>
</dbReference>
<dbReference type="GO" id="GO:0051301">
    <property type="term" value="P:cell division"/>
    <property type="evidence" value="ECO:0007669"/>
    <property type="project" value="UniProtKB-KW"/>
</dbReference>
<dbReference type="PIRSF" id="PIRSF003095">
    <property type="entry name" value="Trigger_factor"/>
    <property type="match status" value="1"/>
</dbReference>
<evidence type="ECO:0000256" key="6">
    <source>
        <dbReference type="ARBA" id="ARBA00023186"/>
    </source>
</evidence>
<dbReference type="InterPro" id="IPR008881">
    <property type="entry name" value="Trigger_fac_ribosome-bd_bac"/>
</dbReference>
<keyword evidence="6 9" id="KW-0143">Chaperone</keyword>
<dbReference type="Gene3D" id="1.10.3120.10">
    <property type="entry name" value="Trigger factor, C-terminal domain"/>
    <property type="match status" value="1"/>
</dbReference>
<comment type="caution">
    <text evidence="12">The sequence shown here is derived from an EMBL/GenBank/DDBJ whole genome shotgun (WGS) entry which is preliminary data.</text>
</comment>
<dbReference type="OrthoDB" id="9767721at2"/>
<dbReference type="InterPro" id="IPR027304">
    <property type="entry name" value="Trigger_fact/SurA_dom_sf"/>
</dbReference>
<dbReference type="Gene3D" id="3.10.50.40">
    <property type="match status" value="1"/>
</dbReference>
<accession>A0A117MP64</accession>
<organism evidence="12 13">
    <name type="scientific">Chlorobium limicola</name>
    <dbReference type="NCBI Taxonomy" id="1092"/>
    <lineage>
        <taxon>Bacteria</taxon>
        <taxon>Pseudomonadati</taxon>
        <taxon>Chlorobiota</taxon>
        <taxon>Chlorobiia</taxon>
        <taxon>Chlorobiales</taxon>
        <taxon>Chlorobiaceae</taxon>
        <taxon>Chlorobium/Pelodictyon group</taxon>
        <taxon>Chlorobium</taxon>
    </lineage>
</organism>
<comment type="catalytic activity">
    <reaction evidence="1 9">
        <text>[protein]-peptidylproline (omega=180) = [protein]-peptidylproline (omega=0)</text>
        <dbReference type="Rhea" id="RHEA:16237"/>
        <dbReference type="Rhea" id="RHEA-COMP:10747"/>
        <dbReference type="Rhea" id="RHEA-COMP:10748"/>
        <dbReference type="ChEBI" id="CHEBI:83833"/>
        <dbReference type="ChEBI" id="CHEBI:83834"/>
        <dbReference type="EC" id="5.2.1.8"/>
    </reaction>
</comment>
<dbReference type="GO" id="GO:0015031">
    <property type="term" value="P:protein transport"/>
    <property type="evidence" value="ECO:0007669"/>
    <property type="project" value="UniProtKB-UniRule"/>
</dbReference>
<keyword evidence="9" id="KW-0131">Cell cycle</keyword>
<dbReference type="SUPFAM" id="SSF102735">
    <property type="entry name" value="Trigger factor ribosome-binding domain"/>
    <property type="match status" value="1"/>
</dbReference>
<evidence type="ECO:0000259" key="11">
    <source>
        <dbReference type="Pfam" id="PF05698"/>
    </source>
</evidence>
<dbReference type="AlphaFoldDB" id="A0A117MP64"/>
<dbReference type="HAMAP" id="MF_00303">
    <property type="entry name" value="Trigger_factor_Tig"/>
    <property type="match status" value="1"/>
</dbReference>
<dbReference type="Pfam" id="PF05697">
    <property type="entry name" value="Trigger_N"/>
    <property type="match status" value="1"/>
</dbReference>
<protein>
    <recommendedName>
        <fullName evidence="4 9">Trigger factor</fullName>
        <shortName evidence="9">TF</shortName>
        <ecNumber evidence="3 9">5.2.1.8</ecNumber>
    </recommendedName>
    <alternativeName>
        <fullName evidence="8 9">PPIase</fullName>
    </alternativeName>
</protein>
<reference evidence="12 13" key="1">
    <citation type="submission" date="2015-10" db="EMBL/GenBank/DDBJ databases">
        <title>Draft Genome Sequence of Chlorobium limicola strain Frasassi Growing under Artificial Lighting in the Frasassi Cave System.</title>
        <authorList>
            <person name="Mansor M."/>
            <person name="Macalady J."/>
        </authorList>
    </citation>
    <scope>NUCLEOTIDE SEQUENCE [LARGE SCALE GENOMIC DNA]</scope>
    <source>
        <strain evidence="12 13">Frasassi</strain>
    </source>
</reference>
<keyword evidence="13" id="KW-1185">Reference proteome</keyword>
<evidence type="ECO:0000256" key="7">
    <source>
        <dbReference type="ARBA" id="ARBA00023235"/>
    </source>
</evidence>
<dbReference type="GO" id="GO:0006457">
    <property type="term" value="P:protein folding"/>
    <property type="evidence" value="ECO:0007669"/>
    <property type="project" value="UniProtKB-UniRule"/>
</dbReference>
<keyword evidence="9" id="KW-0963">Cytoplasm</keyword>
<dbReference type="InterPro" id="IPR005215">
    <property type="entry name" value="Trig_fac"/>
</dbReference>